<accession>A0A4P7NMH2</accession>
<proteinExistence type="predicted"/>
<evidence type="ECO:0000256" key="1">
    <source>
        <dbReference type="SAM" id="MobiDB-lite"/>
    </source>
</evidence>
<reference evidence="2 3" key="1">
    <citation type="journal article" date="2019" name="Mol. Biol. Evol.">
        <title>Blast fungal genomes show frequent chromosomal changes, gene gains and losses, and effector gene turnover.</title>
        <authorList>
            <person name="Gomez Luciano L.B."/>
            <person name="Jason Tsai I."/>
            <person name="Chuma I."/>
            <person name="Tosa Y."/>
            <person name="Chen Y.H."/>
            <person name="Li J.Y."/>
            <person name="Li M.Y."/>
            <person name="Jade Lu M.Y."/>
            <person name="Nakayashiki H."/>
            <person name="Li W.H."/>
        </authorList>
    </citation>
    <scope>NUCLEOTIDE SEQUENCE [LARGE SCALE GENOMIC DNA]</scope>
    <source>
        <strain evidence="2">MZ5-1-6</strain>
    </source>
</reference>
<protein>
    <submittedName>
        <fullName evidence="2">Uncharacterized protein</fullName>
    </submittedName>
</protein>
<dbReference type="Pfam" id="PF05032">
    <property type="entry name" value="Spo12"/>
    <property type="match status" value="1"/>
</dbReference>
<feature type="region of interest" description="Disordered" evidence="1">
    <location>
        <begin position="61"/>
        <end position="85"/>
    </location>
</feature>
<sequence>MFKFPRSSCALDDQGLLDLELHPNFEPSTRPYNTTHLHTNNQHLKTLDRIFLHHTSNFRKSIKDQPLQKNKRETLRATPATQQKTSTFKDTLKTPFTNKMSSAPLSDKDVNTSMSVNDKTHEVEKPGVKSMEYHRQVLASKMEEEKTKTYISPSDNIMSPCTAKLNAYRNKQVGKAKPKSLFAQASSRKLGGSNDGGLFGSSKSVPKTATPQEA</sequence>
<organism evidence="2 3">
    <name type="scientific">Pyricularia oryzae</name>
    <name type="common">Rice blast fungus</name>
    <name type="synonym">Magnaporthe oryzae</name>
    <dbReference type="NCBI Taxonomy" id="318829"/>
    <lineage>
        <taxon>Eukaryota</taxon>
        <taxon>Fungi</taxon>
        <taxon>Dikarya</taxon>
        <taxon>Ascomycota</taxon>
        <taxon>Pezizomycotina</taxon>
        <taxon>Sordariomycetes</taxon>
        <taxon>Sordariomycetidae</taxon>
        <taxon>Magnaporthales</taxon>
        <taxon>Pyriculariaceae</taxon>
        <taxon>Pyricularia</taxon>
    </lineage>
</organism>
<dbReference type="Proteomes" id="UP000294847">
    <property type="component" value="Chromosome 6"/>
</dbReference>
<feature type="compositionally biased region" description="Polar residues" evidence="1">
    <location>
        <begin position="201"/>
        <end position="214"/>
    </location>
</feature>
<dbReference type="AlphaFoldDB" id="A0A4P7NMH2"/>
<feature type="region of interest" description="Disordered" evidence="1">
    <location>
        <begin position="173"/>
        <end position="214"/>
    </location>
</feature>
<feature type="compositionally biased region" description="Polar residues" evidence="1">
    <location>
        <begin position="94"/>
        <end position="104"/>
    </location>
</feature>
<evidence type="ECO:0000313" key="3">
    <source>
        <dbReference type="Proteomes" id="UP000294847"/>
    </source>
</evidence>
<feature type="region of interest" description="Disordered" evidence="1">
    <location>
        <begin position="94"/>
        <end position="113"/>
    </location>
</feature>
<name>A0A4P7NMH2_PYROR</name>
<gene>
    <name evidence="2" type="ORF">PoMZ_05094</name>
</gene>
<dbReference type="InterPro" id="IPR007727">
    <property type="entry name" value="Spo12"/>
</dbReference>
<dbReference type="EMBL" id="CP034209">
    <property type="protein sequence ID" value="QBZ63413.1"/>
    <property type="molecule type" value="Genomic_DNA"/>
</dbReference>
<evidence type="ECO:0000313" key="2">
    <source>
        <dbReference type="EMBL" id="QBZ63413.1"/>
    </source>
</evidence>